<protein>
    <submittedName>
        <fullName evidence="2">Uncharacterized protein</fullName>
    </submittedName>
</protein>
<evidence type="ECO:0000313" key="3">
    <source>
        <dbReference type="Proteomes" id="UP000007886"/>
    </source>
</evidence>
<dbReference type="EMBL" id="AP012279">
    <property type="protein sequence ID" value="BAL79950.1"/>
    <property type="molecule type" value="Genomic_DNA"/>
</dbReference>
<gene>
    <name evidence="2" type="ORF">S23_67740</name>
</gene>
<name>A0AAI8MKP4_9BRAD</name>
<keyword evidence="1" id="KW-0812">Transmembrane</keyword>
<reference evidence="2 3" key="1">
    <citation type="journal article" date="2012" name="Microbes Environ.">
        <title>Complete genome sequence of Bradyrhizobium sp. S23321: insights into symbiosis evolution in soil oligotrophs.</title>
        <authorList>
            <person name="Okubo T."/>
            <person name="Tsukui T."/>
            <person name="Maita H."/>
            <person name="Okamoto S."/>
            <person name="Oshima K."/>
            <person name="Fujisawa T."/>
            <person name="Saito A."/>
            <person name="Futamata H."/>
            <person name="Hattori R."/>
            <person name="Shimomura Y."/>
            <person name="Haruta S."/>
            <person name="Morimoto S."/>
            <person name="Wang Y."/>
            <person name="Sakai Y."/>
            <person name="Hattori M."/>
            <person name="Aizawa S."/>
            <person name="Nagashima K.V.P."/>
            <person name="Masuda S."/>
            <person name="Hattori T."/>
            <person name="Yamashita A."/>
            <person name="Bao Z."/>
            <person name="Hayatsu M."/>
            <person name="Kajiya-Kanegae H."/>
            <person name="Yoshinaga I."/>
            <person name="Sakamoto K."/>
            <person name="Toyota K."/>
            <person name="Nakao M."/>
            <person name="Kohara M."/>
            <person name="Anda M."/>
            <person name="Niwa R."/>
            <person name="Jung-Hwan P."/>
            <person name="Sameshima-Saito R."/>
            <person name="Tokuda S."/>
            <person name="Yamamoto S."/>
            <person name="Yamamoto S."/>
            <person name="Yokoyama T."/>
            <person name="Akutsu T."/>
            <person name="Nakamura Y."/>
            <person name="Nakahira-Yanaka Y."/>
            <person name="Takada Hoshino Y."/>
            <person name="Hirakawa H."/>
            <person name="Mitsui H."/>
            <person name="Terasawa K."/>
            <person name="Itakura M."/>
            <person name="Sato S."/>
            <person name="Ikeda-Ohtsubo W."/>
            <person name="Sakakura N."/>
            <person name="Kaminuma E."/>
            <person name="Minamisawa K."/>
        </authorList>
    </citation>
    <scope>NUCLEOTIDE SEQUENCE [LARGE SCALE GENOMIC DNA]</scope>
    <source>
        <strain evidence="2 3">S23321</strain>
    </source>
</reference>
<keyword evidence="1" id="KW-1133">Transmembrane helix</keyword>
<keyword evidence="1" id="KW-0472">Membrane</keyword>
<dbReference type="KEGG" id="brs:S23_67740"/>
<sequence length="55" mass="5576">MDSTTEGLSVPVLNRAELSRSGVVFVALLIAIFPVGMGETGAVAGDLRSAGSKVE</sequence>
<proteinExistence type="predicted"/>
<evidence type="ECO:0000256" key="1">
    <source>
        <dbReference type="SAM" id="Phobius"/>
    </source>
</evidence>
<keyword evidence="3" id="KW-1185">Reference proteome</keyword>
<feature type="transmembrane region" description="Helical" evidence="1">
    <location>
        <begin position="20"/>
        <end position="38"/>
    </location>
</feature>
<organism evidence="2 3">
    <name type="scientific">Bradyrhizobium cosmicum</name>
    <dbReference type="NCBI Taxonomy" id="1404864"/>
    <lineage>
        <taxon>Bacteria</taxon>
        <taxon>Pseudomonadati</taxon>
        <taxon>Pseudomonadota</taxon>
        <taxon>Alphaproteobacteria</taxon>
        <taxon>Hyphomicrobiales</taxon>
        <taxon>Nitrobacteraceae</taxon>
        <taxon>Bradyrhizobium</taxon>
    </lineage>
</organism>
<evidence type="ECO:0000313" key="2">
    <source>
        <dbReference type="EMBL" id="BAL79950.1"/>
    </source>
</evidence>
<accession>A0AAI8MKP4</accession>
<dbReference type="AlphaFoldDB" id="A0AAI8MKP4"/>
<dbReference type="Proteomes" id="UP000007886">
    <property type="component" value="Chromosome"/>
</dbReference>